<organism evidence="2 3">
    <name type="scientific">Butyrivibrio fibrisolvens</name>
    <dbReference type="NCBI Taxonomy" id="831"/>
    <lineage>
        <taxon>Bacteria</taxon>
        <taxon>Bacillati</taxon>
        <taxon>Bacillota</taxon>
        <taxon>Clostridia</taxon>
        <taxon>Lachnospirales</taxon>
        <taxon>Lachnospiraceae</taxon>
        <taxon>Butyrivibrio</taxon>
    </lineage>
</organism>
<dbReference type="EMBL" id="FOGJ01000001">
    <property type="protein sequence ID" value="SER02817.1"/>
    <property type="molecule type" value="Genomic_DNA"/>
</dbReference>
<dbReference type="AlphaFoldDB" id="A0A1H9KVA7"/>
<dbReference type="eggNOG" id="ENOG5034BJ7">
    <property type="taxonomic scope" value="Bacteria"/>
</dbReference>
<sequence>MNSLVRRAVRPFFNLFSAIGKTGLWFTVPMKGKYRFRFYSRKKCIDRNFDKNLSAFENHISRIDRDRGFIEDQNLYKDMYYGASTMAESGCGVIAVYNALKALSINEAGSEGSPSLPNLISIFENSGITMAGQFGTGPKSIADFFRKRGFDIKTATDQRRYAQIARRCNVCIITIFNNKDRLHDFLHTMCITKQGDFLVLHNTNGRKVLYRSMKDLLQNCGIKGKAQGVMIIGIEDKINKI</sequence>
<evidence type="ECO:0000313" key="2">
    <source>
        <dbReference type="EMBL" id="SER02817.1"/>
    </source>
</evidence>
<reference evidence="2 3" key="1">
    <citation type="submission" date="2016-10" db="EMBL/GenBank/DDBJ databases">
        <authorList>
            <person name="de Groot N.N."/>
        </authorList>
    </citation>
    <scope>NUCLEOTIDE SEQUENCE [LARGE SCALE GENOMIC DNA]</scope>
    <source>
        <strain evidence="2 3">AR40</strain>
    </source>
</reference>
<proteinExistence type="predicted"/>
<gene>
    <name evidence="2" type="ORF">SAMN04487884_101175</name>
</gene>
<feature type="transmembrane region" description="Helical" evidence="1">
    <location>
        <begin position="12"/>
        <end position="32"/>
    </location>
</feature>
<evidence type="ECO:0000256" key="1">
    <source>
        <dbReference type="SAM" id="Phobius"/>
    </source>
</evidence>
<dbReference type="RefSeq" id="WP_074753798.1">
    <property type="nucleotide sequence ID" value="NZ_FOGJ01000001.1"/>
</dbReference>
<name>A0A1H9KVA7_BUTFI</name>
<keyword evidence="1" id="KW-0472">Membrane</keyword>
<accession>A0A1H9KVA7</accession>
<evidence type="ECO:0008006" key="4">
    <source>
        <dbReference type="Google" id="ProtNLM"/>
    </source>
</evidence>
<dbReference type="OrthoDB" id="2003288at2"/>
<keyword evidence="1" id="KW-0812">Transmembrane</keyword>
<protein>
    <recommendedName>
        <fullName evidence="4">Peptidase C39 domain-containing protein</fullName>
    </recommendedName>
</protein>
<dbReference type="Proteomes" id="UP000182584">
    <property type="component" value="Unassembled WGS sequence"/>
</dbReference>
<evidence type="ECO:0000313" key="3">
    <source>
        <dbReference type="Proteomes" id="UP000182584"/>
    </source>
</evidence>
<keyword evidence="1" id="KW-1133">Transmembrane helix</keyword>